<dbReference type="Proteomes" id="UP000256941">
    <property type="component" value="Unassembled WGS sequence"/>
</dbReference>
<dbReference type="AlphaFoldDB" id="A0A3D9XR57"/>
<reference evidence="2 3" key="1">
    <citation type="submission" date="2018-08" db="EMBL/GenBank/DDBJ databases">
        <title>Genomic Encyclopedia of Archaeal and Bacterial Type Strains, Phase II (KMG-II): from individual species to whole genera.</title>
        <authorList>
            <person name="Goeker M."/>
        </authorList>
    </citation>
    <scope>NUCLEOTIDE SEQUENCE [LARGE SCALE GENOMIC DNA]</scope>
    <source>
        <strain evidence="2 3">DSM 17099</strain>
    </source>
</reference>
<evidence type="ECO:0000313" key="2">
    <source>
        <dbReference type="EMBL" id="REF72875.1"/>
    </source>
</evidence>
<accession>A0A3D9XR57</accession>
<gene>
    <name evidence="2" type="ORF">BDD41_1371</name>
</gene>
<feature type="region of interest" description="Disordered" evidence="1">
    <location>
        <begin position="222"/>
        <end position="265"/>
    </location>
</feature>
<feature type="compositionally biased region" description="Low complexity" evidence="1">
    <location>
        <begin position="231"/>
        <end position="241"/>
    </location>
</feature>
<feature type="region of interest" description="Disordered" evidence="1">
    <location>
        <begin position="139"/>
        <end position="209"/>
    </location>
</feature>
<comment type="caution">
    <text evidence="2">The sequence shown here is derived from an EMBL/GenBank/DDBJ whole genome shotgun (WGS) entry which is preliminary data.</text>
</comment>
<proteinExistence type="predicted"/>
<organism evidence="2 3">
    <name type="scientific">Paracoccus versutus</name>
    <name type="common">Thiobacillus versutus</name>
    <dbReference type="NCBI Taxonomy" id="34007"/>
    <lineage>
        <taxon>Bacteria</taxon>
        <taxon>Pseudomonadati</taxon>
        <taxon>Pseudomonadota</taxon>
        <taxon>Alphaproteobacteria</taxon>
        <taxon>Rhodobacterales</taxon>
        <taxon>Paracoccaceae</taxon>
        <taxon>Paracoccus</taxon>
    </lineage>
</organism>
<evidence type="ECO:0000256" key="1">
    <source>
        <dbReference type="SAM" id="MobiDB-lite"/>
    </source>
</evidence>
<feature type="region of interest" description="Disordered" evidence="1">
    <location>
        <begin position="94"/>
        <end position="114"/>
    </location>
</feature>
<dbReference type="EMBL" id="QTUJ01000001">
    <property type="protein sequence ID" value="REF72875.1"/>
    <property type="molecule type" value="Genomic_DNA"/>
</dbReference>
<name>A0A3D9XR57_PARVE</name>
<protein>
    <submittedName>
        <fullName evidence="2">Putative transposase of IS4/5 family DUF4096</fullName>
    </submittedName>
</protein>
<feature type="compositionally biased region" description="Low complexity" evidence="1">
    <location>
        <begin position="186"/>
        <end position="197"/>
    </location>
</feature>
<sequence length="265" mass="27968">MAPLALRDREWARIAPLLPDKPRGLARTDDRRVLNGIFSILRTAPALARPSQALRSTCDRFQPMGQGGRLAWGFRGIGGRFAPVDAVDRQFHHPGSPACRRRKGAPDHAIGRSRGGLTSKIHVVLDESGLPVRLVPAAGQASDKVRRPRCLNSRPPPASSLPVAAITGSTWSIWLPDGTGKPRSPPSATARSSDRSTQQPSAARVYGSTGLRVLPIRGTSLPIAGSCRRQPPAAGTGPAAGFRSRGCGLELPHPTPAVSSAPAGR</sequence>
<evidence type="ECO:0000313" key="3">
    <source>
        <dbReference type="Proteomes" id="UP000256941"/>
    </source>
</evidence>